<dbReference type="InterPro" id="IPR015422">
    <property type="entry name" value="PyrdxlP-dep_Trfase_small"/>
</dbReference>
<dbReference type="PIRSF" id="PIRSF001434">
    <property type="entry name" value="CGS"/>
    <property type="match status" value="1"/>
</dbReference>
<dbReference type="PANTHER" id="PTHR11808:SF50">
    <property type="entry name" value="CYSTATHIONINE BETA-LYASE"/>
    <property type="match status" value="1"/>
</dbReference>
<keyword evidence="11" id="KW-1185">Reference proteome</keyword>
<dbReference type="InterPro" id="IPR015424">
    <property type="entry name" value="PyrdxlP-dep_Trfase"/>
</dbReference>
<evidence type="ECO:0000256" key="3">
    <source>
        <dbReference type="ARBA" id="ARBA00012224"/>
    </source>
</evidence>
<dbReference type="FunFam" id="3.90.1150.10:FF:000033">
    <property type="entry name" value="Cystathionine gamma-synthase"/>
    <property type="match status" value="1"/>
</dbReference>
<dbReference type="PANTHER" id="PTHR11808">
    <property type="entry name" value="TRANS-SULFURATION ENZYME FAMILY MEMBER"/>
    <property type="match status" value="1"/>
</dbReference>
<evidence type="ECO:0000256" key="8">
    <source>
        <dbReference type="PIRSR" id="PIRSR001434-2"/>
    </source>
</evidence>
<dbReference type="Gene3D" id="3.40.640.10">
    <property type="entry name" value="Type I PLP-dependent aspartate aminotransferase-like (Major domain)"/>
    <property type="match status" value="1"/>
</dbReference>
<dbReference type="EC" id="4.4.1.13" evidence="3"/>
<dbReference type="Proteomes" id="UP000294614">
    <property type="component" value="Unassembled WGS sequence"/>
</dbReference>
<dbReference type="AlphaFoldDB" id="A0A4V2PRR6"/>
<dbReference type="EMBL" id="SMGG01000005">
    <property type="protein sequence ID" value="TCK59871.1"/>
    <property type="molecule type" value="Genomic_DNA"/>
</dbReference>
<evidence type="ECO:0000256" key="6">
    <source>
        <dbReference type="ARBA" id="ARBA00023167"/>
    </source>
</evidence>
<dbReference type="InterPro" id="IPR054542">
    <property type="entry name" value="Cys_met_metab_PP"/>
</dbReference>
<dbReference type="GO" id="GO:0047804">
    <property type="term" value="F:cysteine-S-conjugate beta-lyase activity"/>
    <property type="evidence" value="ECO:0007669"/>
    <property type="project" value="UniProtKB-EC"/>
</dbReference>
<dbReference type="OrthoDB" id="9803887at2"/>
<dbReference type="InterPro" id="IPR000277">
    <property type="entry name" value="Cys/Met-Metab_PyrdxlP-dep_enz"/>
</dbReference>
<dbReference type="RefSeq" id="WP_132874026.1">
    <property type="nucleotide sequence ID" value="NZ_JBLJBI010000060.1"/>
</dbReference>
<keyword evidence="7 10" id="KW-0456">Lyase</keyword>
<dbReference type="Pfam" id="PF01053">
    <property type="entry name" value="Cys_Met_Meta_PP"/>
    <property type="match status" value="1"/>
</dbReference>
<dbReference type="GO" id="GO:0009086">
    <property type="term" value="P:methionine biosynthetic process"/>
    <property type="evidence" value="ECO:0007669"/>
    <property type="project" value="UniProtKB-KW"/>
</dbReference>
<protein>
    <recommendedName>
        <fullName evidence="3">cysteine-S-conjugate beta-lyase</fullName>
        <ecNumber evidence="3">4.4.1.13</ecNumber>
    </recommendedName>
</protein>
<keyword evidence="4" id="KW-0028">Amino-acid biosynthesis</keyword>
<evidence type="ECO:0000256" key="4">
    <source>
        <dbReference type="ARBA" id="ARBA00022605"/>
    </source>
</evidence>
<evidence type="ECO:0000256" key="1">
    <source>
        <dbReference type="ARBA" id="ARBA00001933"/>
    </source>
</evidence>
<dbReference type="InterPro" id="IPR015421">
    <property type="entry name" value="PyrdxlP-dep_Trfase_major"/>
</dbReference>
<gene>
    <name evidence="10" type="ORF">C8D98_2038</name>
</gene>
<evidence type="ECO:0000256" key="5">
    <source>
        <dbReference type="ARBA" id="ARBA00022898"/>
    </source>
</evidence>
<dbReference type="GO" id="GO:0030170">
    <property type="term" value="F:pyridoxal phosphate binding"/>
    <property type="evidence" value="ECO:0007669"/>
    <property type="project" value="InterPro"/>
</dbReference>
<organism evidence="10 11">
    <name type="scientific">Seleniivibrio woodruffii</name>
    <dbReference type="NCBI Taxonomy" id="1078050"/>
    <lineage>
        <taxon>Bacteria</taxon>
        <taxon>Pseudomonadati</taxon>
        <taxon>Deferribacterota</taxon>
        <taxon>Deferribacteres</taxon>
        <taxon>Deferribacterales</taxon>
        <taxon>Geovibrionaceae</taxon>
        <taxon>Seleniivibrio</taxon>
    </lineage>
</organism>
<dbReference type="PROSITE" id="PS00868">
    <property type="entry name" value="CYS_MET_METAB_PP"/>
    <property type="match status" value="1"/>
</dbReference>
<dbReference type="SUPFAM" id="SSF53383">
    <property type="entry name" value="PLP-dependent transferases"/>
    <property type="match status" value="1"/>
</dbReference>
<dbReference type="GO" id="GO:0005737">
    <property type="term" value="C:cytoplasm"/>
    <property type="evidence" value="ECO:0007669"/>
    <property type="project" value="TreeGrafter"/>
</dbReference>
<keyword evidence="5 8" id="KW-0663">Pyridoxal phosphate</keyword>
<comment type="similarity">
    <text evidence="2 9">Belongs to the trans-sulfuration enzymes family.</text>
</comment>
<dbReference type="Gene3D" id="3.90.1150.10">
    <property type="entry name" value="Aspartate Aminotransferase, domain 1"/>
    <property type="match status" value="1"/>
</dbReference>
<evidence type="ECO:0000256" key="2">
    <source>
        <dbReference type="ARBA" id="ARBA00009077"/>
    </source>
</evidence>
<accession>A0A4V2PRR6</accession>
<dbReference type="FunFam" id="3.40.640.10:FF:000009">
    <property type="entry name" value="Cystathionine gamma-synthase homolog"/>
    <property type="match status" value="1"/>
</dbReference>
<evidence type="ECO:0000256" key="7">
    <source>
        <dbReference type="ARBA" id="ARBA00023239"/>
    </source>
</evidence>
<evidence type="ECO:0000313" key="10">
    <source>
        <dbReference type="EMBL" id="TCK59871.1"/>
    </source>
</evidence>
<reference evidence="10 11" key="1">
    <citation type="submission" date="2019-03" db="EMBL/GenBank/DDBJ databases">
        <title>Genomic Encyclopedia of Type Strains, Phase IV (KMG-IV): sequencing the most valuable type-strain genomes for metagenomic binning, comparative biology and taxonomic classification.</title>
        <authorList>
            <person name="Goeker M."/>
        </authorList>
    </citation>
    <scope>NUCLEOTIDE SEQUENCE [LARGE SCALE GENOMIC DNA]</scope>
    <source>
        <strain evidence="10 11">DSM 24984</strain>
    </source>
</reference>
<dbReference type="CDD" id="cd00614">
    <property type="entry name" value="CGS_like"/>
    <property type="match status" value="1"/>
</dbReference>
<keyword evidence="6" id="KW-0486">Methionine biosynthesis</keyword>
<sequence>MAKANKAGRNTRLVHNGFGIDPGTGALSVPLIHASTFAQDSADHFGKYDYSRSGNPTREALETIIAELESGTHGYAFASGMAAISSVLMIFSPGDHIVVCEDVYGGTWRVLTGLLSRFGIEATFADATSVEAFEAAIKPNTKAFYLETPSNPLMKITDLKAMANLAKEHELITIVDNTFMSPYLQRPIELGCDIVVHSGTKFINGHSDVLCGFAVTADKDLAKRIKYIQNAVGAVLPPNDCWLVIRGLKTLGVRMEAGQRSAGIIAEELSKHPKIKKVYYPGLESHPGYGINKKQSDGAGAVLSFELETADLAHKLLENAKYAAFAVSLGGVESIISYPAKMSHAAMPPAERAARGISDSLVRLSLGVEDTKDILNDILEIIELYGGK</sequence>
<name>A0A4V2PRR6_9BACT</name>
<evidence type="ECO:0000313" key="11">
    <source>
        <dbReference type="Proteomes" id="UP000294614"/>
    </source>
</evidence>
<dbReference type="GO" id="GO:0019346">
    <property type="term" value="P:transsulfuration"/>
    <property type="evidence" value="ECO:0007669"/>
    <property type="project" value="InterPro"/>
</dbReference>
<feature type="modified residue" description="N6-(pyridoxal phosphate)lysine" evidence="8">
    <location>
        <position position="201"/>
    </location>
</feature>
<comment type="cofactor">
    <cofactor evidence="1 9">
        <name>pyridoxal 5'-phosphate</name>
        <dbReference type="ChEBI" id="CHEBI:597326"/>
    </cofactor>
</comment>
<evidence type="ECO:0000256" key="9">
    <source>
        <dbReference type="RuleBase" id="RU362118"/>
    </source>
</evidence>
<proteinExistence type="inferred from homology"/>
<comment type="caution">
    <text evidence="10">The sequence shown here is derived from an EMBL/GenBank/DDBJ whole genome shotgun (WGS) entry which is preliminary data.</text>
</comment>